<feature type="compositionally biased region" description="Polar residues" evidence="1">
    <location>
        <begin position="178"/>
        <end position="192"/>
    </location>
</feature>
<dbReference type="Proteomes" id="UP000008177">
    <property type="component" value="Unplaced contigs"/>
</dbReference>
<evidence type="ECO:0000256" key="1">
    <source>
        <dbReference type="SAM" id="MobiDB-lite"/>
    </source>
</evidence>
<proteinExistence type="predicted"/>
<dbReference type="HOGENOM" id="CLU_636141_0_0_1"/>
<gene>
    <name evidence="2" type="ORF">BofuT4_P038070.1</name>
</gene>
<evidence type="ECO:0000313" key="3">
    <source>
        <dbReference type="Proteomes" id="UP000008177"/>
    </source>
</evidence>
<name>G2Y587_BOTF4</name>
<feature type="region of interest" description="Disordered" evidence="1">
    <location>
        <begin position="178"/>
        <end position="212"/>
    </location>
</feature>
<feature type="compositionally biased region" description="Polar residues" evidence="1">
    <location>
        <begin position="43"/>
        <end position="64"/>
    </location>
</feature>
<dbReference type="AlphaFoldDB" id="G2Y587"/>
<feature type="compositionally biased region" description="Basic and acidic residues" evidence="1">
    <location>
        <begin position="25"/>
        <end position="42"/>
    </location>
</feature>
<sequence length="463" mass="52436">MPDFNPEPWPPKEVGLASTTLDYDFGKEGEVSKADSTARNHQQENAMSSDNLSNQSCNLTSATGDTAPLKSQFDQYGLLAESNANDPPQNCGISGSAPGQEDLQEDTGSNGHPEVYSFDHTRPATYPKPNAFEPLVSDQVFYQSDNTNGVEENHHSNQRGTKRKCECAEGLYVSRNGLSESNSHANTLSTQDTGEDPHSRDLLDKSSPPMRFQDRPLKLQEIIYKCMFPAGRAAFIDFALSPNCLKPHERLTGLPITMAICKASRKFTKEHYTIVKRHGEGIRGVNTKSFCFNPEVDTLCISYNFREPWQRSSSDMYDYWYDKVDRKLKKKGALKDVGLQGVKFLDVPDVVTGYPVDTSDISWFLPRLYKNSFLSRFENLERLVFTSALKNEPEIYEDEPGGVFLNSLEECEIFWEELAEYLEKQKDSYKGKLVAKERVIVREYEAPQDRRALEGLEMMNLLF</sequence>
<protein>
    <submittedName>
        <fullName evidence="2">Uncharacterized protein</fullName>
    </submittedName>
</protein>
<feature type="compositionally biased region" description="Basic and acidic residues" evidence="1">
    <location>
        <begin position="195"/>
        <end position="204"/>
    </location>
</feature>
<organism evidence="2 3">
    <name type="scientific">Botryotinia fuckeliana (strain T4)</name>
    <name type="common">Noble rot fungus</name>
    <name type="synonym">Botrytis cinerea</name>
    <dbReference type="NCBI Taxonomy" id="999810"/>
    <lineage>
        <taxon>Eukaryota</taxon>
        <taxon>Fungi</taxon>
        <taxon>Dikarya</taxon>
        <taxon>Ascomycota</taxon>
        <taxon>Pezizomycotina</taxon>
        <taxon>Leotiomycetes</taxon>
        <taxon>Helotiales</taxon>
        <taxon>Sclerotiniaceae</taxon>
        <taxon>Botrytis</taxon>
    </lineage>
</organism>
<feature type="region of interest" description="Disordered" evidence="1">
    <location>
        <begin position="25"/>
        <end position="68"/>
    </location>
</feature>
<feature type="compositionally biased region" description="Polar residues" evidence="1">
    <location>
        <begin position="82"/>
        <end position="93"/>
    </location>
</feature>
<dbReference type="EMBL" id="FQ790287">
    <property type="protein sequence ID" value="CCD47827.1"/>
    <property type="molecule type" value="Genomic_DNA"/>
</dbReference>
<evidence type="ECO:0000313" key="2">
    <source>
        <dbReference type="EMBL" id="CCD47827.1"/>
    </source>
</evidence>
<accession>G2Y587</accession>
<feature type="region of interest" description="Disordered" evidence="1">
    <location>
        <begin position="80"/>
        <end position="131"/>
    </location>
</feature>
<reference evidence="3" key="1">
    <citation type="journal article" date="2011" name="PLoS Genet.">
        <title>Genomic analysis of the necrotrophic fungal pathogens Sclerotinia sclerotiorum and Botrytis cinerea.</title>
        <authorList>
            <person name="Amselem J."/>
            <person name="Cuomo C.A."/>
            <person name="van Kan J.A."/>
            <person name="Viaud M."/>
            <person name="Benito E.P."/>
            <person name="Couloux A."/>
            <person name="Coutinho P.M."/>
            <person name="de Vries R.P."/>
            <person name="Dyer P.S."/>
            <person name="Fillinger S."/>
            <person name="Fournier E."/>
            <person name="Gout L."/>
            <person name="Hahn M."/>
            <person name="Kohn L."/>
            <person name="Lapalu N."/>
            <person name="Plummer K.M."/>
            <person name="Pradier J.M."/>
            <person name="Quevillon E."/>
            <person name="Sharon A."/>
            <person name="Simon A."/>
            <person name="ten Have A."/>
            <person name="Tudzynski B."/>
            <person name="Tudzynski P."/>
            <person name="Wincker P."/>
            <person name="Andrew M."/>
            <person name="Anthouard V."/>
            <person name="Beever R.E."/>
            <person name="Beffa R."/>
            <person name="Benoit I."/>
            <person name="Bouzid O."/>
            <person name="Brault B."/>
            <person name="Chen Z."/>
            <person name="Choquer M."/>
            <person name="Collemare J."/>
            <person name="Cotton P."/>
            <person name="Danchin E.G."/>
            <person name="Da Silva C."/>
            <person name="Gautier A."/>
            <person name="Giraud C."/>
            <person name="Giraud T."/>
            <person name="Gonzalez C."/>
            <person name="Grossetete S."/>
            <person name="Guldener U."/>
            <person name="Henrissat B."/>
            <person name="Howlett B.J."/>
            <person name="Kodira C."/>
            <person name="Kretschmer M."/>
            <person name="Lappartient A."/>
            <person name="Leroch M."/>
            <person name="Levis C."/>
            <person name="Mauceli E."/>
            <person name="Neuveglise C."/>
            <person name="Oeser B."/>
            <person name="Pearson M."/>
            <person name="Poulain J."/>
            <person name="Poussereau N."/>
            <person name="Quesneville H."/>
            <person name="Rascle C."/>
            <person name="Schumacher J."/>
            <person name="Segurens B."/>
            <person name="Sexton A."/>
            <person name="Silva E."/>
            <person name="Sirven C."/>
            <person name="Soanes D.M."/>
            <person name="Talbot N.J."/>
            <person name="Templeton M."/>
            <person name="Yandava C."/>
            <person name="Yarden O."/>
            <person name="Zeng Q."/>
            <person name="Rollins J.A."/>
            <person name="Lebrun M.H."/>
            <person name="Dickman M."/>
        </authorList>
    </citation>
    <scope>NUCLEOTIDE SEQUENCE [LARGE SCALE GENOMIC DNA]</scope>
    <source>
        <strain evidence="3">T4</strain>
    </source>
</reference>
<dbReference type="OrthoDB" id="3473305at2759"/>
<dbReference type="InParanoid" id="G2Y587"/>